<dbReference type="Proteomes" id="UP000739538">
    <property type="component" value="Unassembled WGS sequence"/>
</dbReference>
<comment type="caution">
    <text evidence="3">The sequence shown here is derived from an EMBL/GenBank/DDBJ whole genome shotgun (WGS) entry which is preliminary data.</text>
</comment>
<dbReference type="EMBL" id="JAGQHS010000322">
    <property type="protein sequence ID" value="MCA9759360.1"/>
    <property type="molecule type" value="Genomic_DNA"/>
</dbReference>
<evidence type="ECO:0000313" key="4">
    <source>
        <dbReference type="Proteomes" id="UP000739538"/>
    </source>
</evidence>
<evidence type="ECO:0000259" key="2">
    <source>
        <dbReference type="Pfam" id="PF07638"/>
    </source>
</evidence>
<dbReference type="AlphaFoldDB" id="A0A956NLH8"/>
<organism evidence="3 4">
    <name type="scientific">Eiseniibacteriota bacterium</name>
    <dbReference type="NCBI Taxonomy" id="2212470"/>
    <lineage>
        <taxon>Bacteria</taxon>
        <taxon>Candidatus Eiseniibacteriota</taxon>
    </lineage>
</organism>
<evidence type="ECO:0000313" key="3">
    <source>
        <dbReference type="EMBL" id="MCA9759360.1"/>
    </source>
</evidence>
<feature type="region of interest" description="Disordered" evidence="1">
    <location>
        <begin position="1"/>
        <end position="25"/>
    </location>
</feature>
<evidence type="ECO:0000256" key="1">
    <source>
        <dbReference type="SAM" id="MobiDB-lite"/>
    </source>
</evidence>
<reference evidence="3" key="2">
    <citation type="journal article" date="2021" name="Microbiome">
        <title>Successional dynamics and alternative stable states in a saline activated sludge microbial community over 9 years.</title>
        <authorList>
            <person name="Wang Y."/>
            <person name="Ye J."/>
            <person name="Ju F."/>
            <person name="Liu L."/>
            <person name="Boyd J.A."/>
            <person name="Deng Y."/>
            <person name="Parks D.H."/>
            <person name="Jiang X."/>
            <person name="Yin X."/>
            <person name="Woodcroft B.J."/>
            <person name="Tyson G.W."/>
            <person name="Hugenholtz P."/>
            <person name="Polz M.F."/>
            <person name="Zhang T."/>
        </authorList>
    </citation>
    <scope>NUCLEOTIDE SEQUENCE</scope>
    <source>
        <strain evidence="3">HKST-UBA02</strain>
    </source>
</reference>
<proteinExistence type="predicted"/>
<accession>A0A956NLH8</accession>
<sequence>MTDDALNSRFQDEDPEETPNANLPSKPLADEIFRALYEDLRAIARMYFRRERSGHTLEPTAVVHEAYIQFCRRNLKQDLSRSEALAILSQMLRHFLIDYHRKRNAKKRGGGLRRTTLVTDIEDGTFPVLDAIALEQALEALERQPRGERLLKGVLFHYMARLTFEEIGPILGISASRARDDWAYSRAFLGAQLMN</sequence>
<gene>
    <name evidence="3" type="ORF">KDA27_26440</name>
</gene>
<dbReference type="Pfam" id="PF07638">
    <property type="entry name" value="Sigma70_ECF"/>
    <property type="match status" value="1"/>
</dbReference>
<dbReference type="InterPro" id="IPR053812">
    <property type="entry name" value="HTH_Sigma70_ECF-like"/>
</dbReference>
<reference evidence="3" key="1">
    <citation type="submission" date="2020-04" db="EMBL/GenBank/DDBJ databases">
        <authorList>
            <person name="Zhang T."/>
        </authorList>
    </citation>
    <scope>NUCLEOTIDE SEQUENCE</scope>
    <source>
        <strain evidence="3">HKST-UBA02</strain>
    </source>
</reference>
<protein>
    <recommendedName>
        <fullName evidence="2">RNA polymerase sigma-70 ECF-like HTH domain-containing protein</fullName>
    </recommendedName>
</protein>
<name>A0A956NLH8_UNCEI</name>
<feature type="domain" description="RNA polymerase sigma-70 ECF-like HTH" evidence="2">
    <location>
        <begin position="29"/>
        <end position="193"/>
    </location>
</feature>